<organism evidence="8 9">
    <name type="scientific">Mesocestoides corti</name>
    <name type="common">Flatworm</name>
    <dbReference type="NCBI Taxonomy" id="53468"/>
    <lineage>
        <taxon>Eukaryota</taxon>
        <taxon>Metazoa</taxon>
        <taxon>Spiralia</taxon>
        <taxon>Lophotrochozoa</taxon>
        <taxon>Platyhelminthes</taxon>
        <taxon>Cestoda</taxon>
        <taxon>Eucestoda</taxon>
        <taxon>Cyclophyllidea</taxon>
        <taxon>Mesocestoididae</taxon>
        <taxon>Mesocestoides</taxon>
    </lineage>
</organism>
<dbReference type="EMBL" id="UXSR01005487">
    <property type="protein sequence ID" value="VDD82293.1"/>
    <property type="molecule type" value="Genomic_DNA"/>
</dbReference>
<sequence length="642" mass="73206">MLEALLTLLIWSTPCLSKVPAASTSFECPPGNPRLRTSVGTYCGRQETVIWPGKRTTHVDIYYELVDSRVAYLALQVCFHFQGIRYARPPVGSLRFAKPVPPTPEPDRMFNAIVKPDACYQVVDKLFQARKFIICATLAKCPIFIRPRRIPTAQITFTKISNWTVVGRTGSRLKQIHSVPGNMGLWDQRLAIKWVKDHIGAFGGDPSRITLFGESAGGVSVSAHLISPWSHAFFTNAILQSGSVFSYWGVETPRKQLNQSKRQDKLVDLVGCGGRSGSDLHACLQLKSPEAYIDAQTSLFDSGAYFSVPFPPILDGHFLPYWNSQNFVELAHLKPSGSVMMGVNANEGSYFLLYTLVSNDSFFENRESLPVATREDYFKALYKVLDLDNDRRPDLMEALVTITDFEYRNFSEPLNPHTWTRMLEAISSDRSFKCPAIDFAQALVNQNRPAHWKPALRSITRPTYFYEFVHRTESLPWPKWAGTMHGYEIEYVFGMPYSPVFAENYYRFTDAERELSDKMMTYWTNFARTGDPNLLPNGKFVNSDEEKSRKVGREPQSWESSVGADLTLDASSTCLPHHLRMRRWQEFDNETEVFLILDTDNLRTGAHPRSRQCLFWRRWFPILLQHGNLYGALNVSQEAAYQ</sequence>
<dbReference type="Gene3D" id="3.40.50.1820">
    <property type="entry name" value="alpha/beta hydrolase"/>
    <property type="match status" value="2"/>
</dbReference>
<dbReference type="Pfam" id="PF00135">
    <property type="entry name" value="COesterase"/>
    <property type="match status" value="2"/>
</dbReference>
<evidence type="ECO:0000259" key="7">
    <source>
        <dbReference type="Pfam" id="PF00135"/>
    </source>
</evidence>
<proteinExistence type="inferred from homology"/>
<dbReference type="GO" id="GO:0003990">
    <property type="term" value="F:acetylcholinesterase activity"/>
    <property type="evidence" value="ECO:0007669"/>
    <property type="project" value="TreeGrafter"/>
</dbReference>
<dbReference type="AlphaFoldDB" id="A0A0R3UKX7"/>
<dbReference type="STRING" id="53468.A0A0R3UKX7"/>
<dbReference type="GO" id="GO:0019695">
    <property type="term" value="P:choline metabolic process"/>
    <property type="evidence" value="ECO:0007669"/>
    <property type="project" value="TreeGrafter"/>
</dbReference>
<evidence type="ECO:0000256" key="3">
    <source>
        <dbReference type="ARBA" id="ARBA00022801"/>
    </source>
</evidence>
<evidence type="ECO:0000256" key="5">
    <source>
        <dbReference type="PIRSR" id="PIRSR600997-1"/>
    </source>
</evidence>
<dbReference type="GO" id="GO:0005886">
    <property type="term" value="C:plasma membrane"/>
    <property type="evidence" value="ECO:0007669"/>
    <property type="project" value="TreeGrafter"/>
</dbReference>
<dbReference type="OrthoDB" id="9000293at2759"/>
<dbReference type="InterPro" id="IPR000997">
    <property type="entry name" value="Cholinesterase"/>
</dbReference>
<dbReference type="InterPro" id="IPR002018">
    <property type="entry name" value="CarbesteraseB"/>
</dbReference>
<dbReference type="GO" id="GO:0005615">
    <property type="term" value="C:extracellular space"/>
    <property type="evidence" value="ECO:0007669"/>
    <property type="project" value="TreeGrafter"/>
</dbReference>
<name>A0A0R3UKX7_MESCO</name>
<keyword evidence="4" id="KW-1015">Disulfide bond</keyword>
<dbReference type="Proteomes" id="UP000267029">
    <property type="component" value="Unassembled WGS sequence"/>
</dbReference>
<gene>
    <name evidence="8" type="ORF">MCOS_LOCUS8296</name>
</gene>
<protein>
    <recommendedName>
        <fullName evidence="6">Carboxylic ester hydrolase</fullName>
        <ecNumber evidence="6">3.1.1.-</ecNumber>
    </recommendedName>
</protein>
<evidence type="ECO:0000256" key="1">
    <source>
        <dbReference type="ARBA" id="ARBA00005964"/>
    </source>
</evidence>
<dbReference type="InterPro" id="IPR029058">
    <property type="entry name" value="AB_hydrolase_fold"/>
</dbReference>
<keyword evidence="9" id="KW-1185">Reference proteome</keyword>
<feature type="domain" description="Carboxylesterase type B" evidence="7">
    <location>
        <begin position="80"/>
        <end position="128"/>
    </location>
</feature>
<feature type="chain" id="PRO_5023985987" description="Carboxylic ester hydrolase" evidence="6">
    <location>
        <begin position="18"/>
        <end position="642"/>
    </location>
</feature>
<feature type="active site" description="Acyl-ester intermediate" evidence="5">
    <location>
        <position position="215"/>
    </location>
</feature>
<feature type="signal peptide" evidence="6">
    <location>
        <begin position="1"/>
        <end position="17"/>
    </location>
</feature>
<feature type="active site" description="Charge relay system" evidence="5">
    <location>
        <position position="485"/>
    </location>
</feature>
<dbReference type="InterPro" id="IPR050654">
    <property type="entry name" value="AChE-related_enzymes"/>
</dbReference>
<keyword evidence="3 6" id="KW-0378">Hydrolase</keyword>
<evidence type="ECO:0000256" key="4">
    <source>
        <dbReference type="ARBA" id="ARBA00023157"/>
    </source>
</evidence>
<feature type="domain" description="Carboxylesterase type B" evidence="7">
    <location>
        <begin position="178"/>
        <end position="552"/>
    </location>
</feature>
<keyword evidence="6" id="KW-0732">Signal</keyword>
<dbReference type="PROSITE" id="PS00122">
    <property type="entry name" value="CARBOXYLESTERASE_B_1"/>
    <property type="match status" value="1"/>
</dbReference>
<evidence type="ECO:0000313" key="8">
    <source>
        <dbReference type="EMBL" id="VDD82293.1"/>
    </source>
</evidence>
<dbReference type="EC" id="3.1.1.-" evidence="6"/>
<accession>A0A0R3UKX7</accession>
<dbReference type="GO" id="GO:0006581">
    <property type="term" value="P:acetylcholine catabolic process"/>
    <property type="evidence" value="ECO:0007669"/>
    <property type="project" value="TreeGrafter"/>
</dbReference>
<feature type="active site" description="Charge relay system" evidence="5">
    <location>
        <position position="347"/>
    </location>
</feature>
<dbReference type="PRINTS" id="PR00878">
    <property type="entry name" value="CHOLNESTRASE"/>
</dbReference>
<dbReference type="SUPFAM" id="SSF53474">
    <property type="entry name" value="alpha/beta-Hydrolases"/>
    <property type="match status" value="1"/>
</dbReference>
<evidence type="ECO:0000256" key="6">
    <source>
        <dbReference type="RuleBase" id="RU361235"/>
    </source>
</evidence>
<keyword evidence="2" id="KW-0719">Serine esterase</keyword>
<dbReference type="PANTHER" id="PTHR43918:SF4">
    <property type="entry name" value="CARBOXYLIC ESTER HYDROLASE"/>
    <property type="match status" value="1"/>
</dbReference>
<comment type="similarity">
    <text evidence="1 6">Belongs to the type-B carboxylesterase/lipase family.</text>
</comment>
<evidence type="ECO:0000313" key="9">
    <source>
        <dbReference type="Proteomes" id="UP000267029"/>
    </source>
</evidence>
<dbReference type="PANTHER" id="PTHR43918">
    <property type="entry name" value="ACETYLCHOLINESTERASE"/>
    <property type="match status" value="1"/>
</dbReference>
<reference evidence="8 9" key="1">
    <citation type="submission" date="2018-10" db="EMBL/GenBank/DDBJ databases">
        <authorList>
            <consortium name="Pathogen Informatics"/>
        </authorList>
    </citation>
    <scope>NUCLEOTIDE SEQUENCE [LARGE SCALE GENOMIC DNA]</scope>
</reference>
<dbReference type="InterPro" id="IPR019826">
    <property type="entry name" value="Carboxylesterase_B_AS"/>
</dbReference>
<evidence type="ECO:0000256" key="2">
    <source>
        <dbReference type="ARBA" id="ARBA00022487"/>
    </source>
</evidence>